<dbReference type="Proteomes" id="UP001597361">
    <property type="component" value="Unassembled WGS sequence"/>
</dbReference>
<sequence length="74" mass="8483">METIVIQTEDKEKADALKAVLKVLKLDIVSEKEQIKALMNALSVVKGYKEMLEMKESEKKAKSYSSFKEIFDEL</sequence>
<gene>
    <name evidence="1" type="ORF">ACFSKL_16970</name>
</gene>
<organism evidence="1 2">
    <name type="scientific">Belliella marina</name>
    <dbReference type="NCBI Taxonomy" id="1644146"/>
    <lineage>
        <taxon>Bacteria</taxon>
        <taxon>Pseudomonadati</taxon>
        <taxon>Bacteroidota</taxon>
        <taxon>Cytophagia</taxon>
        <taxon>Cytophagales</taxon>
        <taxon>Cyclobacteriaceae</taxon>
        <taxon>Belliella</taxon>
    </lineage>
</organism>
<accession>A0ABW4VQR2</accession>
<proteinExistence type="predicted"/>
<keyword evidence="2" id="KW-1185">Reference proteome</keyword>
<name>A0ABW4VQR2_9BACT</name>
<dbReference type="EMBL" id="JBHUHR010000043">
    <property type="protein sequence ID" value="MFD2036501.1"/>
    <property type="molecule type" value="Genomic_DNA"/>
</dbReference>
<evidence type="ECO:0000313" key="2">
    <source>
        <dbReference type="Proteomes" id="UP001597361"/>
    </source>
</evidence>
<reference evidence="2" key="1">
    <citation type="journal article" date="2019" name="Int. J. Syst. Evol. Microbiol.">
        <title>The Global Catalogue of Microorganisms (GCM) 10K type strain sequencing project: providing services to taxonomists for standard genome sequencing and annotation.</title>
        <authorList>
            <consortium name="The Broad Institute Genomics Platform"/>
            <consortium name="The Broad Institute Genome Sequencing Center for Infectious Disease"/>
            <person name="Wu L."/>
            <person name="Ma J."/>
        </authorList>
    </citation>
    <scope>NUCLEOTIDE SEQUENCE [LARGE SCALE GENOMIC DNA]</scope>
    <source>
        <strain evidence="2">CGMCC 1.15180</strain>
    </source>
</reference>
<evidence type="ECO:0000313" key="1">
    <source>
        <dbReference type="EMBL" id="MFD2036501.1"/>
    </source>
</evidence>
<comment type="caution">
    <text evidence="1">The sequence shown here is derived from an EMBL/GenBank/DDBJ whole genome shotgun (WGS) entry which is preliminary data.</text>
</comment>
<dbReference type="RefSeq" id="WP_376887562.1">
    <property type="nucleotide sequence ID" value="NZ_JBHUHR010000043.1"/>
</dbReference>
<protein>
    <submittedName>
        <fullName evidence="1">Uncharacterized protein</fullName>
    </submittedName>
</protein>